<dbReference type="Gene3D" id="3.90.550.10">
    <property type="entry name" value="Spore Coat Polysaccharide Biosynthesis Protein SpsA, Chain A"/>
    <property type="match status" value="2"/>
</dbReference>
<name>A0ABP8SSD2_9ACTN</name>
<feature type="domain" description="Glycosyltransferase 2-like" evidence="2">
    <location>
        <begin position="482"/>
        <end position="631"/>
    </location>
</feature>
<dbReference type="InterPro" id="IPR029044">
    <property type="entry name" value="Nucleotide-diphossugar_trans"/>
</dbReference>
<protein>
    <recommendedName>
        <fullName evidence="2">Glycosyltransferase 2-like domain-containing protein</fullName>
    </recommendedName>
</protein>
<feature type="region of interest" description="Disordered" evidence="1">
    <location>
        <begin position="433"/>
        <end position="459"/>
    </location>
</feature>
<dbReference type="CDD" id="cd00761">
    <property type="entry name" value="Glyco_tranf_GTA_type"/>
    <property type="match status" value="1"/>
</dbReference>
<comment type="caution">
    <text evidence="3">The sequence shown here is derived from an EMBL/GenBank/DDBJ whole genome shotgun (WGS) entry which is preliminary data.</text>
</comment>
<evidence type="ECO:0000313" key="4">
    <source>
        <dbReference type="Proteomes" id="UP001500307"/>
    </source>
</evidence>
<dbReference type="InterPro" id="IPR050834">
    <property type="entry name" value="Glycosyltransf_2"/>
</dbReference>
<organism evidence="3 4">
    <name type="scientific">Micromonospora coerulea</name>
    <dbReference type="NCBI Taxonomy" id="47856"/>
    <lineage>
        <taxon>Bacteria</taxon>
        <taxon>Bacillati</taxon>
        <taxon>Actinomycetota</taxon>
        <taxon>Actinomycetes</taxon>
        <taxon>Micromonosporales</taxon>
        <taxon>Micromonosporaceae</taxon>
        <taxon>Micromonospora</taxon>
    </lineage>
</organism>
<accession>A0ABP8SSD2</accession>
<sequence length="802" mass="85635">MTIHAGSAATSNASSSTSELVSVLDPEAPAGPEVALTVTVVICVYTERRWPQIVRAVRSVLAQDVPAAQVVVVVDHNPALLERVRATFPELTIVPSTGPRGLSAARNTGLAQASGEIVAFLDDDAEAEPDWLARLLPHYRDERVLAVGGHAVPAWEETRPRWLPAEFDWVVGCSFTGQPTEVAPVRNVIGCNMSFRRSVLDRTAGFDPALGRVGRTPVGCEETELCIRIRQLEPDGVVLYEPAARVRHRVTVDRTTWRYFRQRCFSEGRSKAVVARLVGSDAGLATERTYTRRTLPAGVRRGLRQVRGGDRAGLLRSGAIVAGLLVTAAGYVSAQALRASQAVGGPAPRRPAGPVPVRVLTVELAEGLPDVPDTGGPDGSRYGGAQVLVRLHGQPLGLVDVALPAGGLTAPALGAAIRARLCAGIDEHLRHDGLPPLDPLDSAAAEKTGPTGATTSAGEGGVVGADASCRLQPAVQPAPFVSVVVPTCGRTPRFAATLDSLAALDYPRYEIVVVDNAPQVADTARIVAERATGDPRLRRTSEPRPGVAHARNRGLAEARGEIVAFADDDVIVDRGWLRNLVNGFTDDDVAGVTGQVLARELDTPSQIWLEQYGGYGKGCQRRRFERARFATLYEGGARRVDLPAPTLYPYLPGSYGSGANMAFRTDALRQLGGFDPRLRSGEDIDVLLRTVLAGHALTYEPGAIVWHTHRRELRALRRTMYRYGVGLGAVLTKCLATDPTARRELLGRLPRGVAYALRSGSEKNGRKQEGYPASLTALELCGLALGPAYYAAAAARSGRSRT</sequence>
<gene>
    <name evidence="3" type="ORF">GCM10023176_39760</name>
</gene>
<dbReference type="Proteomes" id="UP001500307">
    <property type="component" value="Unassembled WGS sequence"/>
</dbReference>
<dbReference type="PANTHER" id="PTHR43685:SF2">
    <property type="entry name" value="GLYCOSYLTRANSFERASE 2-LIKE DOMAIN-CONTAINING PROTEIN"/>
    <property type="match status" value="1"/>
</dbReference>
<evidence type="ECO:0000256" key="1">
    <source>
        <dbReference type="SAM" id="MobiDB-lite"/>
    </source>
</evidence>
<dbReference type="Pfam" id="PF00535">
    <property type="entry name" value="Glycos_transf_2"/>
    <property type="match status" value="2"/>
</dbReference>
<dbReference type="RefSeq" id="WP_346121660.1">
    <property type="nucleotide sequence ID" value="NZ_BAABGU010000022.1"/>
</dbReference>
<dbReference type="SUPFAM" id="SSF53448">
    <property type="entry name" value="Nucleotide-diphospho-sugar transferases"/>
    <property type="match status" value="2"/>
</dbReference>
<dbReference type="InterPro" id="IPR001173">
    <property type="entry name" value="Glyco_trans_2-like"/>
</dbReference>
<proteinExistence type="predicted"/>
<feature type="domain" description="Glycosyltransferase 2-like" evidence="2">
    <location>
        <begin position="39"/>
        <end position="201"/>
    </location>
</feature>
<reference evidence="4" key="1">
    <citation type="journal article" date="2019" name="Int. J. Syst. Evol. Microbiol.">
        <title>The Global Catalogue of Microorganisms (GCM) 10K type strain sequencing project: providing services to taxonomists for standard genome sequencing and annotation.</title>
        <authorList>
            <consortium name="The Broad Institute Genomics Platform"/>
            <consortium name="The Broad Institute Genome Sequencing Center for Infectious Disease"/>
            <person name="Wu L."/>
            <person name="Ma J."/>
        </authorList>
    </citation>
    <scope>NUCLEOTIDE SEQUENCE [LARGE SCALE GENOMIC DNA]</scope>
    <source>
        <strain evidence="4">JCM 3175</strain>
    </source>
</reference>
<evidence type="ECO:0000313" key="3">
    <source>
        <dbReference type="EMBL" id="GAA4573884.1"/>
    </source>
</evidence>
<dbReference type="EMBL" id="BAABGU010000022">
    <property type="protein sequence ID" value="GAA4573884.1"/>
    <property type="molecule type" value="Genomic_DNA"/>
</dbReference>
<keyword evidence="4" id="KW-1185">Reference proteome</keyword>
<dbReference type="PANTHER" id="PTHR43685">
    <property type="entry name" value="GLYCOSYLTRANSFERASE"/>
    <property type="match status" value="1"/>
</dbReference>
<evidence type="ECO:0000259" key="2">
    <source>
        <dbReference type="Pfam" id="PF00535"/>
    </source>
</evidence>